<evidence type="ECO:0000313" key="3">
    <source>
        <dbReference type="Proteomes" id="UP000604825"/>
    </source>
</evidence>
<dbReference type="EMBL" id="CAJGYO010000005">
    <property type="protein sequence ID" value="CAD6227986.1"/>
    <property type="molecule type" value="Genomic_DNA"/>
</dbReference>
<dbReference type="OrthoDB" id="4217619at2759"/>
<evidence type="ECO:0000313" key="2">
    <source>
        <dbReference type="EMBL" id="CAD6227986.1"/>
    </source>
</evidence>
<feature type="region of interest" description="Disordered" evidence="1">
    <location>
        <begin position="196"/>
        <end position="300"/>
    </location>
</feature>
<dbReference type="SUPFAM" id="SSF50494">
    <property type="entry name" value="Trypsin-like serine proteases"/>
    <property type="match status" value="1"/>
</dbReference>
<dbReference type="PANTHER" id="PTHR18868:SF49">
    <property type="entry name" value="OS11G0147200 PROTEIN"/>
    <property type="match status" value="1"/>
</dbReference>
<name>A0A811NMH0_9POAL</name>
<comment type="caution">
    <text evidence="2">The sequence shown here is derived from an EMBL/GenBank/DDBJ whole genome shotgun (WGS) entry which is preliminary data.</text>
</comment>
<feature type="compositionally biased region" description="Low complexity" evidence="1">
    <location>
        <begin position="228"/>
        <end position="245"/>
    </location>
</feature>
<dbReference type="InterPro" id="IPR009003">
    <property type="entry name" value="Peptidase_S1_PA"/>
</dbReference>
<dbReference type="Proteomes" id="UP000604825">
    <property type="component" value="Unassembled WGS sequence"/>
</dbReference>
<dbReference type="AlphaFoldDB" id="A0A811NMH0"/>
<evidence type="ECO:0000256" key="1">
    <source>
        <dbReference type="SAM" id="MobiDB-lite"/>
    </source>
</evidence>
<gene>
    <name evidence="2" type="ORF">NCGR_LOCUS18912</name>
</gene>
<sequence>MASRGEKACMMYTYDCKFLMFSTCTITKAGIGGPLLDFDGNIVGMNFYDKYAGGTPYLPWDVILDVLGHFRKKRTVDEAGLDDYASNKLDWTIAGDRSVMLNSVAILLNYRWPVPLPTWYRPDDLKRHDYKMELKNIKKARVKVATGNLAQEGRTTFRRKKLGTWRHLHSPPVPYKWPNGCLPRASPGIPNFQFQTREQSRLSSKHTNTHPIVRRTGEADHMGLSCMPSLAKVLPKKPSSPSSSVKDSHDDITKKQQQQHKEQGVKQDEGKKRKKEQRSNPDRAASTTPYFPFHSRPGLL</sequence>
<organism evidence="2 3">
    <name type="scientific">Miscanthus lutarioriparius</name>
    <dbReference type="NCBI Taxonomy" id="422564"/>
    <lineage>
        <taxon>Eukaryota</taxon>
        <taxon>Viridiplantae</taxon>
        <taxon>Streptophyta</taxon>
        <taxon>Embryophyta</taxon>
        <taxon>Tracheophyta</taxon>
        <taxon>Spermatophyta</taxon>
        <taxon>Magnoliopsida</taxon>
        <taxon>Liliopsida</taxon>
        <taxon>Poales</taxon>
        <taxon>Poaceae</taxon>
        <taxon>PACMAD clade</taxon>
        <taxon>Panicoideae</taxon>
        <taxon>Andropogonodae</taxon>
        <taxon>Andropogoneae</taxon>
        <taxon>Saccharinae</taxon>
        <taxon>Miscanthus</taxon>
    </lineage>
</organism>
<feature type="compositionally biased region" description="Basic and acidic residues" evidence="1">
    <location>
        <begin position="246"/>
        <end position="281"/>
    </location>
</feature>
<keyword evidence="3" id="KW-1185">Reference proteome</keyword>
<proteinExistence type="predicted"/>
<reference evidence="2" key="1">
    <citation type="submission" date="2020-10" db="EMBL/GenBank/DDBJ databases">
        <authorList>
            <person name="Han B."/>
            <person name="Lu T."/>
            <person name="Zhao Q."/>
            <person name="Huang X."/>
            <person name="Zhao Y."/>
        </authorList>
    </citation>
    <scope>NUCLEOTIDE SEQUENCE</scope>
</reference>
<protein>
    <submittedName>
        <fullName evidence="2">Uncharacterized protein</fullName>
    </submittedName>
</protein>
<dbReference type="PANTHER" id="PTHR18868">
    <property type="entry name" value="OS07G0665300 PROTEIN-RELATED"/>
    <property type="match status" value="1"/>
</dbReference>
<accession>A0A811NMH0</accession>